<dbReference type="Pfam" id="PF00867">
    <property type="entry name" value="XPG_I"/>
    <property type="match status" value="1"/>
</dbReference>
<dbReference type="PRINTS" id="PR00853">
    <property type="entry name" value="XPGRADSUPER"/>
</dbReference>
<feature type="domain" description="XPG N-terminal" evidence="5">
    <location>
        <begin position="1"/>
        <end position="107"/>
    </location>
</feature>
<dbReference type="GO" id="GO:0006281">
    <property type="term" value="P:DNA repair"/>
    <property type="evidence" value="ECO:0007669"/>
    <property type="project" value="UniProtKB-ARBA"/>
</dbReference>
<dbReference type="InterPro" id="IPR029060">
    <property type="entry name" value="PIN-like_dom_sf"/>
</dbReference>
<dbReference type="SUPFAM" id="SSF88723">
    <property type="entry name" value="PIN domain-like"/>
    <property type="match status" value="1"/>
</dbReference>
<reference evidence="6" key="2">
    <citation type="submission" date="2023-02" db="EMBL/GenBank/DDBJ databases">
        <authorList>
            <consortium name="DOE Joint Genome Institute"/>
            <person name="Mondo S.J."/>
            <person name="Chang Y."/>
            <person name="Wang Y."/>
            <person name="Ahrendt S."/>
            <person name="Andreopoulos W."/>
            <person name="Barry K."/>
            <person name="Beard J."/>
            <person name="Benny G.L."/>
            <person name="Blankenship S."/>
            <person name="Bonito G."/>
            <person name="Cuomo C."/>
            <person name="Desiro A."/>
            <person name="Gervers K.A."/>
            <person name="Hundley H."/>
            <person name="Kuo A."/>
            <person name="LaButti K."/>
            <person name="Lang B.F."/>
            <person name="Lipzen A."/>
            <person name="O'Donnell K."/>
            <person name="Pangilinan J."/>
            <person name="Reynolds N."/>
            <person name="Sandor L."/>
            <person name="Smith M.W."/>
            <person name="Tsang A."/>
            <person name="Grigoriev I.V."/>
            <person name="Stajich J.E."/>
            <person name="Spatafora J.W."/>
        </authorList>
    </citation>
    <scope>NUCLEOTIDE SEQUENCE</scope>
    <source>
        <strain evidence="6">RSA 2281</strain>
    </source>
</reference>
<dbReference type="Proteomes" id="UP001209540">
    <property type="component" value="Unassembled WGS sequence"/>
</dbReference>
<evidence type="ECO:0000259" key="4">
    <source>
        <dbReference type="SMART" id="SM00484"/>
    </source>
</evidence>
<feature type="domain" description="XPG-I" evidence="4">
    <location>
        <begin position="112"/>
        <end position="182"/>
    </location>
</feature>
<reference evidence="6" key="1">
    <citation type="journal article" date="2022" name="IScience">
        <title>Evolution of zygomycete secretomes and the origins of terrestrial fungal ecologies.</title>
        <authorList>
            <person name="Chang Y."/>
            <person name="Wang Y."/>
            <person name="Mondo S."/>
            <person name="Ahrendt S."/>
            <person name="Andreopoulos W."/>
            <person name="Barry K."/>
            <person name="Beard J."/>
            <person name="Benny G.L."/>
            <person name="Blankenship S."/>
            <person name="Bonito G."/>
            <person name="Cuomo C."/>
            <person name="Desiro A."/>
            <person name="Gervers K.A."/>
            <person name="Hundley H."/>
            <person name="Kuo A."/>
            <person name="LaButti K."/>
            <person name="Lang B.F."/>
            <person name="Lipzen A."/>
            <person name="O'Donnell K."/>
            <person name="Pangilinan J."/>
            <person name="Reynolds N."/>
            <person name="Sandor L."/>
            <person name="Smith M.E."/>
            <person name="Tsang A."/>
            <person name="Grigoriev I.V."/>
            <person name="Stajich J.E."/>
            <person name="Spatafora J.W."/>
        </authorList>
    </citation>
    <scope>NUCLEOTIDE SEQUENCE</scope>
    <source>
        <strain evidence="6">RSA 2281</strain>
    </source>
</reference>
<protein>
    <submittedName>
        <fullName evidence="6">PIN domain-like protein</fullName>
    </submittedName>
</protein>
<evidence type="ECO:0000256" key="2">
    <source>
        <dbReference type="ARBA" id="ARBA00022801"/>
    </source>
</evidence>
<keyword evidence="7" id="KW-1185">Reference proteome</keyword>
<feature type="compositionally biased region" description="Polar residues" evidence="3">
    <location>
        <begin position="368"/>
        <end position="381"/>
    </location>
</feature>
<feature type="compositionally biased region" description="Acidic residues" evidence="3">
    <location>
        <begin position="449"/>
        <end position="460"/>
    </location>
</feature>
<dbReference type="PANTHER" id="PTHR11081:SF75">
    <property type="entry name" value="ENDONUCLEASE, PUTATIVE (AFU_ORTHOLOGUE AFUA_3G13260)-RELATED"/>
    <property type="match status" value="1"/>
</dbReference>
<dbReference type="SUPFAM" id="SSF47807">
    <property type="entry name" value="5' to 3' exonuclease, C-terminal subdomain"/>
    <property type="match status" value="1"/>
</dbReference>
<evidence type="ECO:0000256" key="1">
    <source>
        <dbReference type="ARBA" id="ARBA00022722"/>
    </source>
</evidence>
<accession>A0AAD5KPR1</accession>
<dbReference type="InterPro" id="IPR006085">
    <property type="entry name" value="XPG_DNA_repair_N"/>
</dbReference>
<dbReference type="CDD" id="cd09870">
    <property type="entry name" value="PIN_YEN1"/>
    <property type="match status" value="1"/>
</dbReference>
<keyword evidence="2" id="KW-0378">Hydrolase</keyword>
<feature type="region of interest" description="Disordered" evidence="3">
    <location>
        <begin position="351"/>
        <end position="381"/>
    </location>
</feature>
<proteinExistence type="predicted"/>
<dbReference type="InterPro" id="IPR036279">
    <property type="entry name" value="5-3_exonuclease_C_sf"/>
</dbReference>
<dbReference type="AlphaFoldDB" id="A0AAD5KPR1"/>
<dbReference type="EMBL" id="JAIXMP010000001">
    <property type="protein sequence ID" value="KAI9278304.1"/>
    <property type="molecule type" value="Genomic_DNA"/>
</dbReference>
<evidence type="ECO:0000259" key="5">
    <source>
        <dbReference type="SMART" id="SM00485"/>
    </source>
</evidence>
<evidence type="ECO:0000313" key="7">
    <source>
        <dbReference type="Proteomes" id="UP001209540"/>
    </source>
</evidence>
<feature type="region of interest" description="Disordered" evidence="3">
    <location>
        <begin position="445"/>
        <end position="470"/>
    </location>
</feature>
<evidence type="ECO:0000256" key="3">
    <source>
        <dbReference type="SAM" id="MobiDB-lite"/>
    </source>
</evidence>
<dbReference type="InterPro" id="IPR006086">
    <property type="entry name" value="XPG-I_dom"/>
</dbReference>
<comment type="caution">
    <text evidence="6">The sequence shown here is derived from an EMBL/GenBank/DDBJ whole genome shotgun (WGS) entry which is preliminary data.</text>
</comment>
<dbReference type="Pfam" id="PF00752">
    <property type="entry name" value="XPG_N"/>
    <property type="match status" value="1"/>
</dbReference>
<evidence type="ECO:0000313" key="6">
    <source>
        <dbReference type="EMBL" id="KAI9278304.1"/>
    </source>
</evidence>
<name>A0AAD5KPR1_9FUNG</name>
<dbReference type="Gene3D" id="3.40.50.1010">
    <property type="entry name" value="5'-nuclease"/>
    <property type="match status" value="2"/>
</dbReference>
<organism evidence="6 7">
    <name type="scientific">Phascolomyces articulosus</name>
    <dbReference type="NCBI Taxonomy" id="60185"/>
    <lineage>
        <taxon>Eukaryota</taxon>
        <taxon>Fungi</taxon>
        <taxon>Fungi incertae sedis</taxon>
        <taxon>Mucoromycota</taxon>
        <taxon>Mucoromycotina</taxon>
        <taxon>Mucoromycetes</taxon>
        <taxon>Mucorales</taxon>
        <taxon>Lichtheimiaceae</taxon>
        <taxon>Phascolomyces</taxon>
    </lineage>
</organism>
<keyword evidence="1" id="KW-0540">Nuclease</keyword>
<dbReference type="SMART" id="SM00485">
    <property type="entry name" value="XPGN"/>
    <property type="match status" value="1"/>
</dbReference>
<dbReference type="InterPro" id="IPR006084">
    <property type="entry name" value="XPG/Rad2"/>
</dbReference>
<gene>
    <name evidence="6" type="ORF">BDA99DRAFT_491782</name>
</gene>
<dbReference type="PANTHER" id="PTHR11081">
    <property type="entry name" value="FLAP ENDONUCLEASE FAMILY MEMBER"/>
    <property type="match status" value="1"/>
</dbReference>
<sequence length="535" mass="62206">MGIKDLWEVIEPAERQYTLEEIAADRAQRSDEHQLRIAIDVALWTFQARSSKGGRSSELRLMFYRFCRLQEQGIRAVFVFDGPGRPTWKRDREINTIPMNTEFRQALLTMIRLFDFHIWHAYGEAEAECAVLERLGYVDMVMTGDVDVFLFGARRVLRQWPAKRLMTIPCYDMAWINQTIGLDRSDMILMGLLRGSDYSHGTMQVGITIAEALARCKKHTRLMKYIQDLEEYADYVKEEAMADELRDALNYELKNGCSGHLQKVYTQTTLDHDDFPDLRILHDFIHPKTNIQNKKAEDLARWLAQPAQPDWKELTAFCNEAFQWTPSYTLRRFGSLVFPAYITWRLRNPSSVVDNESSSNTRKRAGPTSLSPNKRTKTSSSSQQLQVDSFFSVTKLNKIKTQRLFYVEFDTNVLTEFLDMLQTYMDTSAKEPRFDHLFERPHSYYLGNDDSENDDEDDDVGANVSPSEKDPKKLCRRWISADLVVSKYPRQVREFTALKAKRERAKAAKMNKKKKNTIAKDQRLLTEFITIPDSP</sequence>
<feature type="compositionally biased region" description="Polar residues" evidence="3">
    <location>
        <begin position="351"/>
        <end position="360"/>
    </location>
</feature>
<dbReference type="GO" id="GO:0017108">
    <property type="term" value="F:5'-flap endonuclease activity"/>
    <property type="evidence" value="ECO:0007669"/>
    <property type="project" value="TreeGrafter"/>
</dbReference>
<dbReference type="SMART" id="SM00484">
    <property type="entry name" value="XPGI"/>
    <property type="match status" value="1"/>
</dbReference>